<accession>A0ABD0MBY2</accession>
<protein>
    <submittedName>
        <fullName evidence="1">Uncharacterized protein</fullName>
    </submittedName>
</protein>
<reference evidence="1 2" key="1">
    <citation type="journal article" date="2023" name="Sci. Data">
        <title>Genome assembly of the Korean intertidal mud-creeper Batillaria attramentaria.</title>
        <authorList>
            <person name="Patra A.K."/>
            <person name="Ho P.T."/>
            <person name="Jun S."/>
            <person name="Lee S.J."/>
            <person name="Kim Y."/>
            <person name="Won Y.J."/>
        </authorList>
    </citation>
    <scope>NUCLEOTIDE SEQUENCE [LARGE SCALE GENOMIC DNA]</scope>
    <source>
        <strain evidence="1">Wonlab-2016</strain>
    </source>
</reference>
<sequence>MRLGDMNELLQTALLHNVPSAALTLRPKRLLRAAERPDFTPSRTACQTGGAVLVSEYKEGLERHRSSLSTRC</sequence>
<evidence type="ECO:0000313" key="2">
    <source>
        <dbReference type="Proteomes" id="UP001519460"/>
    </source>
</evidence>
<comment type="caution">
    <text evidence="1">The sequence shown here is derived from an EMBL/GenBank/DDBJ whole genome shotgun (WGS) entry which is preliminary data.</text>
</comment>
<name>A0ABD0MBY2_9CAEN</name>
<dbReference type="Proteomes" id="UP001519460">
    <property type="component" value="Unassembled WGS sequence"/>
</dbReference>
<dbReference type="AlphaFoldDB" id="A0ABD0MBY2"/>
<gene>
    <name evidence="1" type="ORF">BaRGS_00000304</name>
</gene>
<keyword evidence="2" id="KW-1185">Reference proteome</keyword>
<dbReference type="EMBL" id="JACVVK020000001">
    <property type="protein sequence ID" value="KAK7508738.1"/>
    <property type="molecule type" value="Genomic_DNA"/>
</dbReference>
<evidence type="ECO:0000313" key="1">
    <source>
        <dbReference type="EMBL" id="KAK7508738.1"/>
    </source>
</evidence>
<proteinExistence type="predicted"/>
<organism evidence="1 2">
    <name type="scientific">Batillaria attramentaria</name>
    <dbReference type="NCBI Taxonomy" id="370345"/>
    <lineage>
        <taxon>Eukaryota</taxon>
        <taxon>Metazoa</taxon>
        <taxon>Spiralia</taxon>
        <taxon>Lophotrochozoa</taxon>
        <taxon>Mollusca</taxon>
        <taxon>Gastropoda</taxon>
        <taxon>Caenogastropoda</taxon>
        <taxon>Sorbeoconcha</taxon>
        <taxon>Cerithioidea</taxon>
        <taxon>Batillariidae</taxon>
        <taxon>Batillaria</taxon>
    </lineage>
</organism>